<dbReference type="RefSeq" id="XP_013179687.1">
    <property type="nucleotide sequence ID" value="XM_013324233.1"/>
</dbReference>
<proteinExistence type="predicted"/>
<organism evidence="1">
    <name type="scientific">Papilio xuthus</name>
    <name type="common">Asian swallowtail butterfly</name>
    <dbReference type="NCBI Taxonomy" id="66420"/>
    <lineage>
        <taxon>Eukaryota</taxon>
        <taxon>Metazoa</taxon>
        <taxon>Ecdysozoa</taxon>
        <taxon>Arthropoda</taxon>
        <taxon>Hexapoda</taxon>
        <taxon>Insecta</taxon>
        <taxon>Pterygota</taxon>
        <taxon>Neoptera</taxon>
        <taxon>Endopterygota</taxon>
        <taxon>Lepidoptera</taxon>
        <taxon>Glossata</taxon>
        <taxon>Ditrysia</taxon>
        <taxon>Papilionoidea</taxon>
        <taxon>Papilionidae</taxon>
        <taxon>Papilioninae</taxon>
        <taxon>Papilio</taxon>
    </lineage>
</organism>
<sequence length="352" mass="39643">MALTTSWLTTNSVASMTTIKDFIYKVGNSYINNNNVGVTDPDQKLISLGELKKILEEYDREVKRNGEDRHPSLKKDLCLALGMKYGLKCDDSATENTSDLRSVTSSKSGNFHKILQILNEGEVVERNTFSGNSDKVFNRQKLESLLQKYMKPIKKLSEQFPNREIELQFEIDGNKGHIVASPKAKYVRVPAALIPQLNPVSDVSTPNVMALTPSWLTTNSVASMTTIKDFIYKVGNSYINNNNVGDPDQKLISLGELKKILEEYDREVKRNGEDRHPSLKKDLCLALGMKYGLKCDDSATENTSDLRSVTSSKSGNFHKILQILNEGEVVERNTFSGNSKENLYWFKIKFPK</sequence>
<reference evidence="1" key="1">
    <citation type="submission" date="2025-08" db="UniProtKB">
        <authorList>
            <consortium name="RefSeq"/>
        </authorList>
    </citation>
    <scope>IDENTIFICATION</scope>
</reference>
<accession>A0AAJ7EJG7</accession>
<dbReference type="AlphaFoldDB" id="A0AAJ7EJG7"/>
<dbReference type="GeneID" id="106126521"/>
<dbReference type="KEGG" id="pxu:106126521"/>
<protein>
    <submittedName>
        <fullName evidence="1">Uncharacterized protein LOC106126521</fullName>
    </submittedName>
</protein>
<evidence type="ECO:0000313" key="1">
    <source>
        <dbReference type="RefSeq" id="XP_013179687.1"/>
    </source>
</evidence>
<dbReference type="Proteomes" id="UP000694872">
    <property type="component" value="Unplaced"/>
</dbReference>
<name>A0AAJ7EJG7_PAPXU</name>
<gene>
    <name evidence="1" type="primary">LOC106126521</name>
</gene>